<evidence type="ECO:0008006" key="3">
    <source>
        <dbReference type="Google" id="ProtNLM"/>
    </source>
</evidence>
<dbReference type="AlphaFoldDB" id="A0A318UD92"/>
<dbReference type="Proteomes" id="UP000248198">
    <property type="component" value="Unassembled WGS sequence"/>
</dbReference>
<proteinExistence type="predicted"/>
<organism evidence="1 2">
    <name type="scientific">Pedobacter nutrimenti</name>
    <dbReference type="NCBI Taxonomy" id="1241337"/>
    <lineage>
        <taxon>Bacteria</taxon>
        <taxon>Pseudomonadati</taxon>
        <taxon>Bacteroidota</taxon>
        <taxon>Sphingobacteriia</taxon>
        <taxon>Sphingobacteriales</taxon>
        <taxon>Sphingobacteriaceae</taxon>
        <taxon>Pedobacter</taxon>
    </lineage>
</organism>
<evidence type="ECO:0000313" key="2">
    <source>
        <dbReference type="Proteomes" id="UP000248198"/>
    </source>
</evidence>
<keyword evidence="2" id="KW-1185">Reference proteome</keyword>
<protein>
    <recommendedName>
        <fullName evidence="3">Lipoprotein</fullName>
    </recommendedName>
</protein>
<sequence>MKNLVTTKKTVASLKGGLVKSTLLLLLFMAGSCNMMYSPQEYFDKVALNTNMISRFGADYFYTYEKYIKGGGSADFNTCEKYLLNYSIASAEQNFKKVKDLYASKETEPMINASLDLYTYVLNSYKTDHLKIARMIDQKAPADTINNALAELDKKSYKTFAEKYEKLWGLAETYAKDHNITVKKMPF</sequence>
<comment type="caution">
    <text evidence="1">The sequence shown here is derived from an EMBL/GenBank/DDBJ whole genome shotgun (WGS) entry which is preliminary data.</text>
</comment>
<name>A0A318UD92_9SPHI</name>
<gene>
    <name evidence="1" type="ORF">B0O44_104224</name>
</gene>
<dbReference type="PROSITE" id="PS51257">
    <property type="entry name" value="PROKAR_LIPOPROTEIN"/>
    <property type="match status" value="1"/>
</dbReference>
<evidence type="ECO:0000313" key="1">
    <source>
        <dbReference type="EMBL" id="PYF74053.1"/>
    </source>
</evidence>
<dbReference type="EMBL" id="QKLU01000004">
    <property type="protein sequence ID" value="PYF74053.1"/>
    <property type="molecule type" value="Genomic_DNA"/>
</dbReference>
<accession>A0A318UD92</accession>
<reference evidence="1 2" key="1">
    <citation type="submission" date="2018-06" db="EMBL/GenBank/DDBJ databases">
        <title>Genomic Encyclopedia of Archaeal and Bacterial Type Strains, Phase II (KMG-II): from individual species to whole genera.</title>
        <authorList>
            <person name="Goeker M."/>
        </authorList>
    </citation>
    <scope>NUCLEOTIDE SEQUENCE [LARGE SCALE GENOMIC DNA]</scope>
    <source>
        <strain evidence="1 2">DSM 27372</strain>
    </source>
</reference>